<reference evidence="1" key="1">
    <citation type="submission" date="2021-08" db="EMBL/GenBank/DDBJ databases">
        <title>WGS assembly of Ceratopteris richardii.</title>
        <authorList>
            <person name="Marchant D.B."/>
            <person name="Chen G."/>
            <person name="Jenkins J."/>
            <person name="Shu S."/>
            <person name="Leebens-Mack J."/>
            <person name="Grimwood J."/>
            <person name="Schmutz J."/>
            <person name="Soltis P."/>
            <person name="Soltis D."/>
            <person name="Chen Z.-H."/>
        </authorList>
    </citation>
    <scope>NUCLEOTIDE SEQUENCE</scope>
    <source>
        <strain evidence="1">Whitten #5841</strain>
        <tissue evidence="1">Leaf</tissue>
    </source>
</reference>
<sequence length="99" mass="11569">MDNAGQERKQIPRRSSSCALETIAEESEISERTSMKTSCFKIIATNFRTRRMRKGDRYKRLCMKKEKVLLLRAFLRTSTRAYVRLMVAFARAGNLYIIV</sequence>
<protein>
    <submittedName>
        <fullName evidence="1">Uncharacterized protein</fullName>
    </submittedName>
</protein>
<dbReference type="AlphaFoldDB" id="A0A8T2RFL0"/>
<organism evidence="1 2">
    <name type="scientific">Ceratopteris richardii</name>
    <name type="common">Triangle waterfern</name>
    <dbReference type="NCBI Taxonomy" id="49495"/>
    <lineage>
        <taxon>Eukaryota</taxon>
        <taxon>Viridiplantae</taxon>
        <taxon>Streptophyta</taxon>
        <taxon>Embryophyta</taxon>
        <taxon>Tracheophyta</taxon>
        <taxon>Polypodiopsida</taxon>
        <taxon>Polypodiidae</taxon>
        <taxon>Polypodiales</taxon>
        <taxon>Pteridineae</taxon>
        <taxon>Pteridaceae</taxon>
        <taxon>Parkerioideae</taxon>
        <taxon>Ceratopteris</taxon>
    </lineage>
</organism>
<dbReference type="EMBL" id="CM035433">
    <property type="protein sequence ID" value="KAH7294303.1"/>
    <property type="molecule type" value="Genomic_DNA"/>
</dbReference>
<accession>A0A8T2RFL0</accession>
<dbReference type="Proteomes" id="UP000825935">
    <property type="component" value="Chromosome 28"/>
</dbReference>
<evidence type="ECO:0000313" key="2">
    <source>
        <dbReference type="Proteomes" id="UP000825935"/>
    </source>
</evidence>
<proteinExistence type="predicted"/>
<evidence type="ECO:0000313" key="1">
    <source>
        <dbReference type="EMBL" id="KAH7294303.1"/>
    </source>
</evidence>
<keyword evidence="2" id="KW-1185">Reference proteome</keyword>
<comment type="caution">
    <text evidence="1">The sequence shown here is derived from an EMBL/GenBank/DDBJ whole genome shotgun (WGS) entry which is preliminary data.</text>
</comment>
<name>A0A8T2RFL0_CERRI</name>
<gene>
    <name evidence="1" type="ORF">KP509_28G065300</name>
</gene>